<dbReference type="GO" id="GO:0004222">
    <property type="term" value="F:metalloendopeptidase activity"/>
    <property type="evidence" value="ECO:0007669"/>
    <property type="project" value="InterPro"/>
</dbReference>
<dbReference type="FunFam" id="1.20.58.760:FF:000009">
    <property type="entry name" value="Translation initiation factor 3 subunit I"/>
    <property type="match status" value="1"/>
</dbReference>
<name>A0AAV0GBC0_9ASTE</name>
<dbReference type="PANTHER" id="PTHR33471:SF1">
    <property type="entry name" value="OS01G0382700 PROTEIN"/>
    <property type="match status" value="1"/>
</dbReference>
<dbReference type="GO" id="GO:0005524">
    <property type="term" value="F:ATP binding"/>
    <property type="evidence" value="ECO:0007669"/>
    <property type="project" value="InterPro"/>
</dbReference>
<keyword evidence="2" id="KW-1185">Reference proteome</keyword>
<dbReference type="Gene3D" id="1.20.58.760">
    <property type="entry name" value="Peptidase M41"/>
    <property type="match status" value="1"/>
</dbReference>
<dbReference type="GO" id="GO:0004176">
    <property type="term" value="F:ATP-dependent peptidase activity"/>
    <property type="evidence" value="ECO:0007669"/>
    <property type="project" value="InterPro"/>
</dbReference>
<accession>A0AAV0GBC0</accession>
<dbReference type="InterPro" id="IPR037219">
    <property type="entry name" value="Peptidase_M41-like"/>
</dbReference>
<sequence>MIVARYGGSLSHPQFGLCNSRIFCSSEPGVTLRRRVLNEVDNELSRGDERAALSLVKELQGKPGGLRCFGAARQIPQRLYSLDELKLNGIETVSLLSPVDSTLGSIERILQLAAISGWIAAWNILHLNPQQILFISLGLMFLWTFDSHEAGHFLIAYLLGVLPKGYTLTSLEAFKKEGSLNVQAGTAFVDFEFIEEVNKGQVSATMLNRFSCIALAGVATEYLLFGCAEGGLADINQGCEWLIKKNPPVTLQLDMLLRSLGFTQKKTDSQVRWAVLNTIIILRRHDNALAKLAEVMSEGRSVGSCIDTIEENISDDGW</sequence>
<proteinExistence type="predicted"/>
<dbReference type="EMBL" id="CAMAPF010001073">
    <property type="protein sequence ID" value="CAH9145227.1"/>
    <property type="molecule type" value="Genomic_DNA"/>
</dbReference>
<organism evidence="1 2">
    <name type="scientific">Cuscuta epithymum</name>
    <dbReference type="NCBI Taxonomy" id="186058"/>
    <lineage>
        <taxon>Eukaryota</taxon>
        <taxon>Viridiplantae</taxon>
        <taxon>Streptophyta</taxon>
        <taxon>Embryophyta</taxon>
        <taxon>Tracheophyta</taxon>
        <taxon>Spermatophyta</taxon>
        <taxon>Magnoliopsida</taxon>
        <taxon>eudicotyledons</taxon>
        <taxon>Gunneridae</taxon>
        <taxon>Pentapetalae</taxon>
        <taxon>asterids</taxon>
        <taxon>lamiids</taxon>
        <taxon>Solanales</taxon>
        <taxon>Convolvulaceae</taxon>
        <taxon>Cuscuteae</taxon>
        <taxon>Cuscuta</taxon>
        <taxon>Cuscuta subgen. Cuscuta</taxon>
    </lineage>
</organism>
<gene>
    <name evidence="1" type="ORF">CEPIT_LOCUS42052</name>
</gene>
<dbReference type="Proteomes" id="UP001152523">
    <property type="component" value="Unassembled WGS sequence"/>
</dbReference>
<protein>
    <submittedName>
        <fullName evidence="1">Uncharacterized protein</fullName>
    </submittedName>
</protein>
<evidence type="ECO:0000313" key="1">
    <source>
        <dbReference type="EMBL" id="CAH9145227.1"/>
    </source>
</evidence>
<dbReference type="AlphaFoldDB" id="A0AAV0GBC0"/>
<comment type="caution">
    <text evidence="1">The sequence shown here is derived from an EMBL/GenBank/DDBJ whole genome shotgun (WGS) entry which is preliminary data.</text>
</comment>
<dbReference type="GO" id="GO:0006508">
    <property type="term" value="P:proteolysis"/>
    <property type="evidence" value="ECO:0007669"/>
    <property type="project" value="InterPro"/>
</dbReference>
<dbReference type="PANTHER" id="PTHR33471">
    <property type="entry name" value="ATP-DEPENDENT ZINC METALLOPROTEASE-RELATED"/>
    <property type="match status" value="1"/>
</dbReference>
<dbReference type="SUPFAM" id="SSF140990">
    <property type="entry name" value="FtsH protease domain-like"/>
    <property type="match status" value="1"/>
</dbReference>
<reference evidence="1" key="1">
    <citation type="submission" date="2022-07" db="EMBL/GenBank/DDBJ databases">
        <authorList>
            <person name="Macas J."/>
            <person name="Novak P."/>
            <person name="Neumann P."/>
        </authorList>
    </citation>
    <scope>NUCLEOTIDE SEQUENCE</scope>
</reference>
<evidence type="ECO:0000313" key="2">
    <source>
        <dbReference type="Proteomes" id="UP001152523"/>
    </source>
</evidence>